<name>A0A6D2KSX8_9BRAS</name>
<reference evidence="1" key="1">
    <citation type="submission" date="2020-01" db="EMBL/GenBank/DDBJ databases">
        <authorList>
            <person name="Mishra B."/>
        </authorList>
    </citation>
    <scope>NUCLEOTIDE SEQUENCE [LARGE SCALE GENOMIC DNA]</scope>
</reference>
<proteinExistence type="predicted"/>
<evidence type="ECO:0000313" key="1">
    <source>
        <dbReference type="EMBL" id="CAA7057621.1"/>
    </source>
</evidence>
<sequence length="101" mass="12237">MEEDLWYIELLGEFGCIRQTHVRNQTAWWRTHLFHELLDRFFKHVTRFKERYHEPIESSRSTFSCPSGQTSFLIRKLHMHMLMGKPDSMARLRTFLNLPAL</sequence>
<gene>
    <name evidence="1" type="ORF">MERR_LOCUS44857</name>
</gene>
<protein>
    <submittedName>
        <fullName evidence="1">Uncharacterized protein</fullName>
    </submittedName>
</protein>
<accession>A0A6D2KSX8</accession>
<keyword evidence="2" id="KW-1185">Reference proteome</keyword>
<organism evidence="1 2">
    <name type="scientific">Microthlaspi erraticum</name>
    <dbReference type="NCBI Taxonomy" id="1685480"/>
    <lineage>
        <taxon>Eukaryota</taxon>
        <taxon>Viridiplantae</taxon>
        <taxon>Streptophyta</taxon>
        <taxon>Embryophyta</taxon>
        <taxon>Tracheophyta</taxon>
        <taxon>Spermatophyta</taxon>
        <taxon>Magnoliopsida</taxon>
        <taxon>eudicotyledons</taxon>
        <taxon>Gunneridae</taxon>
        <taxon>Pentapetalae</taxon>
        <taxon>rosids</taxon>
        <taxon>malvids</taxon>
        <taxon>Brassicales</taxon>
        <taxon>Brassicaceae</taxon>
        <taxon>Coluteocarpeae</taxon>
        <taxon>Microthlaspi</taxon>
    </lineage>
</organism>
<dbReference type="AlphaFoldDB" id="A0A6D2KSX8"/>
<dbReference type="EMBL" id="CACVBM020001695">
    <property type="protein sequence ID" value="CAA7057621.1"/>
    <property type="molecule type" value="Genomic_DNA"/>
</dbReference>
<dbReference type="Proteomes" id="UP000467841">
    <property type="component" value="Unassembled WGS sequence"/>
</dbReference>
<evidence type="ECO:0000313" key="2">
    <source>
        <dbReference type="Proteomes" id="UP000467841"/>
    </source>
</evidence>
<comment type="caution">
    <text evidence="1">The sequence shown here is derived from an EMBL/GenBank/DDBJ whole genome shotgun (WGS) entry which is preliminary data.</text>
</comment>